<accession>A0A8J3M2X2</accession>
<comment type="caution">
    <text evidence="1">The sequence shown here is derived from an EMBL/GenBank/DDBJ whole genome shotgun (WGS) entry which is preliminary data.</text>
</comment>
<evidence type="ECO:0000313" key="1">
    <source>
        <dbReference type="EMBL" id="GHF27255.1"/>
    </source>
</evidence>
<evidence type="ECO:0000313" key="2">
    <source>
        <dbReference type="Proteomes" id="UP000617531"/>
    </source>
</evidence>
<dbReference type="SUPFAM" id="SSF142906">
    <property type="entry name" value="YjbR-like"/>
    <property type="match status" value="1"/>
</dbReference>
<keyword evidence="2" id="KW-1185">Reference proteome</keyword>
<reference evidence="1" key="1">
    <citation type="journal article" date="2014" name="Int. J. Syst. Evol. Microbiol.">
        <title>Complete genome sequence of Corynebacterium casei LMG S-19264T (=DSM 44701T), isolated from a smear-ripened cheese.</title>
        <authorList>
            <consortium name="US DOE Joint Genome Institute (JGI-PGF)"/>
            <person name="Walter F."/>
            <person name="Albersmeier A."/>
            <person name="Kalinowski J."/>
            <person name="Ruckert C."/>
        </authorList>
    </citation>
    <scope>NUCLEOTIDE SEQUENCE</scope>
    <source>
        <strain evidence="1">CGMCC 1.16548</strain>
    </source>
</reference>
<dbReference type="RefSeq" id="WP_191284372.1">
    <property type="nucleotide sequence ID" value="NZ_BNAI01000014.1"/>
</dbReference>
<name>A0A8J3M2X2_9MICO</name>
<dbReference type="Pfam" id="PF04237">
    <property type="entry name" value="YjbR"/>
    <property type="match status" value="1"/>
</dbReference>
<sequence length="131" mass="14615">MAATWDDVSAIARDLPSAEEGIRFDDPMWKVGKNVFVWVRPLRRRDLEELGDAAPTGVIIGASTADIGERLALIDEDPRAFFATSHFDNYAAILIALDHVDPDRLREVVTDAWLARAPKRLAAEFERGLAR</sequence>
<gene>
    <name evidence="1" type="ORF">GCM10011600_30140</name>
</gene>
<dbReference type="InterPro" id="IPR058532">
    <property type="entry name" value="YjbR/MT2646/Rv2570-like"/>
</dbReference>
<protein>
    <recommendedName>
        <fullName evidence="3">MmcQ/YjbR family DNA-binding protein</fullName>
    </recommendedName>
</protein>
<dbReference type="Proteomes" id="UP000617531">
    <property type="component" value="Unassembled WGS sequence"/>
</dbReference>
<proteinExistence type="predicted"/>
<reference evidence="1" key="2">
    <citation type="submission" date="2020-09" db="EMBL/GenBank/DDBJ databases">
        <authorList>
            <person name="Sun Q."/>
            <person name="Zhou Y."/>
        </authorList>
    </citation>
    <scope>NUCLEOTIDE SEQUENCE</scope>
    <source>
        <strain evidence="1">CGMCC 1.16548</strain>
    </source>
</reference>
<organism evidence="1 2">
    <name type="scientific">Pseudolysinimonas yzui</name>
    <dbReference type="NCBI Taxonomy" id="2708254"/>
    <lineage>
        <taxon>Bacteria</taxon>
        <taxon>Bacillati</taxon>
        <taxon>Actinomycetota</taxon>
        <taxon>Actinomycetes</taxon>
        <taxon>Micrococcales</taxon>
        <taxon>Microbacteriaceae</taxon>
        <taxon>Pseudolysinimonas</taxon>
    </lineage>
</organism>
<dbReference type="InterPro" id="IPR038056">
    <property type="entry name" value="YjbR-like_sf"/>
</dbReference>
<evidence type="ECO:0008006" key="3">
    <source>
        <dbReference type="Google" id="ProtNLM"/>
    </source>
</evidence>
<dbReference type="AlphaFoldDB" id="A0A8J3M2X2"/>
<dbReference type="EMBL" id="BNAI01000014">
    <property type="protein sequence ID" value="GHF27255.1"/>
    <property type="molecule type" value="Genomic_DNA"/>
</dbReference>